<gene>
    <name evidence="2" type="ORF">ACFQDH_08095</name>
</gene>
<keyword evidence="3" id="KW-1185">Reference proteome</keyword>
<dbReference type="EMBL" id="JBHSWH010000001">
    <property type="protein sequence ID" value="MFC6705228.1"/>
    <property type="molecule type" value="Genomic_DNA"/>
</dbReference>
<feature type="region of interest" description="Disordered" evidence="1">
    <location>
        <begin position="130"/>
        <end position="187"/>
    </location>
</feature>
<feature type="compositionally biased region" description="Basic and acidic residues" evidence="1">
    <location>
        <begin position="175"/>
        <end position="187"/>
    </location>
</feature>
<sequence>MAISKQTTALNLASAAAAGAITLLRPGRFPKWARRGLRWANTAGTAGSIFLVVRGNDVPEDHPLHKALSASDVMAAASGGLMLVTSGLGLKADAKIEAFLRGHGVKHPRVLMAAGVVVVLFAVKTLQDAKSKDAAQPTEATRPKSPATSKPANPMLPTSTGTTAPTASSANSLSKDPEHDTRPDTTR</sequence>
<organism evidence="2 3">
    <name type="scientific">Flexivirga alba</name>
    <dbReference type="NCBI Taxonomy" id="702742"/>
    <lineage>
        <taxon>Bacteria</taxon>
        <taxon>Bacillati</taxon>
        <taxon>Actinomycetota</taxon>
        <taxon>Actinomycetes</taxon>
        <taxon>Micrococcales</taxon>
        <taxon>Dermacoccaceae</taxon>
        <taxon>Flexivirga</taxon>
    </lineage>
</organism>
<name>A0ABW2AEB4_9MICO</name>
<reference evidence="3" key="1">
    <citation type="journal article" date="2019" name="Int. J. Syst. Evol. Microbiol.">
        <title>The Global Catalogue of Microorganisms (GCM) 10K type strain sequencing project: providing services to taxonomists for standard genome sequencing and annotation.</title>
        <authorList>
            <consortium name="The Broad Institute Genomics Platform"/>
            <consortium name="The Broad Institute Genome Sequencing Center for Infectious Disease"/>
            <person name="Wu L."/>
            <person name="Ma J."/>
        </authorList>
    </citation>
    <scope>NUCLEOTIDE SEQUENCE [LARGE SCALE GENOMIC DNA]</scope>
    <source>
        <strain evidence="3">CCUG 58127</strain>
    </source>
</reference>
<evidence type="ECO:0000313" key="2">
    <source>
        <dbReference type="EMBL" id="MFC6705228.1"/>
    </source>
</evidence>
<protein>
    <submittedName>
        <fullName evidence="2">Uncharacterized protein</fullName>
    </submittedName>
</protein>
<dbReference type="RefSeq" id="WP_382400184.1">
    <property type="nucleotide sequence ID" value="NZ_JBHSWH010000001.1"/>
</dbReference>
<proteinExistence type="predicted"/>
<comment type="caution">
    <text evidence="2">The sequence shown here is derived from an EMBL/GenBank/DDBJ whole genome shotgun (WGS) entry which is preliminary data.</text>
</comment>
<evidence type="ECO:0000313" key="3">
    <source>
        <dbReference type="Proteomes" id="UP001596298"/>
    </source>
</evidence>
<evidence type="ECO:0000256" key="1">
    <source>
        <dbReference type="SAM" id="MobiDB-lite"/>
    </source>
</evidence>
<feature type="compositionally biased region" description="Low complexity" evidence="1">
    <location>
        <begin position="158"/>
        <end position="174"/>
    </location>
</feature>
<dbReference type="Proteomes" id="UP001596298">
    <property type="component" value="Unassembled WGS sequence"/>
</dbReference>
<accession>A0ABW2AEB4</accession>